<keyword evidence="2" id="KW-0804">Transcription</keyword>
<dbReference type="RefSeq" id="WP_161945966.1">
    <property type="nucleotide sequence ID" value="NZ_CP025066.1"/>
</dbReference>
<dbReference type="PANTHER" id="PTHR34236:SF1">
    <property type="entry name" value="DIMETHYL SULFOXIDE REDUCTASE TRANSCRIPTIONAL ACTIVATOR"/>
    <property type="match status" value="1"/>
</dbReference>
<sequence>MNSTPPRSGEINDADQSLRARLRITPDPDLNCGILESGTEGTVVARNEVCIDPSCADGCECRAELEIVDDEIEVRDFVASSVDEEACVCPVFRERDCTANIESYKNDFLYVSITVPSRDVLSDIVATLRERGASVSLERIQSLSSEESEGRTVELDVSTITKKQREAIEMAVEAGYYDYSTEKAELEELAAELDISLSAFTQRLRAAESKLVRELSIADGFEFRNEPGSTDTQKSSTRVD</sequence>
<dbReference type="PANTHER" id="PTHR34236">
    <property type="entry name" value="DIMETHYL SULFOXIDE REDUCTASE TRANSCRIPTIONAL ACTIVATOR"/>
    <property type="match status" value="1"/>
</dbReference>
<organism evidence="4 5">
    <name type="scientific">Halalkaliarchaeum desulfuricum</name>
    <dbReference type="NCBI Taxonomy" id="2055893"/>
    <lineage>
        <taxon>Archaea</taxon>
        <taxon>Methanobacteriati</taxon>
        <taxon>Methanobacteriota</taxon>
        <taxon>Stenosarchaea group</taxon>
        <taxon>Halobacteria</taxon>
        <taxon>Halobacteriales</taxon>
        <taxon>Haloferacaceae</taxon>
        <taxon>Halalkaliarchaeum</taxon>
    </lineage>
</organism>
<evidence type="ECO:0000259" key="3">
    <source>
        <dbReference type="Pfam" id="PF04967"/>
    </source>
</evidence>
<reference evidence="5" key="1">
    <citation type="submission" date="2017-11" db="EMBL/GenBank/DDBJ databases">
        <title>Phenotypic and genomic properties of facultatively anaerobic sulfur-reducing natronoarchaea from hypersaline soda lakes.</title>
        <authorList>
            <person name="Sorokin D.Y."/>
            <person name="Kublanov I.V."/>
            <person name="Roman P."/>
            <person name="Sinninghe Damste J.S."/>
            <person name="Golyshin P.N."/>
            <person name="Rojo D."/>
            <person name="Ciordia S."/>
            <person name="Mena M.D.C."/>
            <person name="Ferrer M."/>
            <person name="Messina E."/>
            <person name="Smedile F."/>
            <person name="La Spada G."/>
            <person name="La Cono V."/>
            <person name="Yakimov M.M."/>
        </authorList>
    </citation>
    <scope>NUCLEOTIDE SEQUENCE [LARGE SCALE GENOMIC DNA]</scope>
    <source>
        <strain evidence="5">AArc-Sl</strain>
    </source>
</reference>
<evidence type="ECO:0000313" key="5">
    <source>
        <dbReference type="Proteomes" id="UP000263012"/>
    </source>
</evidence>
<evidence type="ECO:0000256" key="2">
    <source>
        <dbReference type="ARBA" id="ARBA00023163"/>
    </source>
</evidence>
<dbReference type="GeneID" id="37879038"/>
<dbReference type="EMBL" id="CP025066">
    <property type="protein sequence ID" value="AUX10298.1"/>
    <property type="molecule type" value="Genomic_DNA"/>
</dbReference>
<dbReference type="KEGG" id="hdf:AArcSl_2680"/>
<accession>A0A343TMH6</accession>
<dbReference type="Pfam" id="PF04967">
    <property type="entry name" value="HTH_10"/>
    <property type="match status" value="1"/>
</dbReference>
<proteinExistence type="predicted"/>
<evidence type="ECO:0000313" key="4">
    <source>
        <dbReference type="EMBL" id="AUX10298.1"/>
    </source>
</evidence>
<dbReference type="Proteomes" id="UP000263012">
    <property type="component" value="Chromosome"/>
</dbReference>
<feature type="domain" description="HTH bat-type" evidence="3">
    <location>
        <begin position="160"/>
        <end position="212"/>
    </location>
</feature>
<evidence type="ECO:0000256" key="1">
    <source>
        <dbReference type="ARBA" id="ARBA00023015"/>
    </source>
</evidence>
<name>A0A343TMH6_9EURY</name>
<keyword evidence="1" id="KW-0805">Transcription regulation</keyword>
<dbReference type="OrthoDB" id="51502at2157"/>
<keyword evidence="5" id="KW-1185">Reference proteome</keyword>
<protein>
    <submittedName>
        <fullName evidence="4">HTH-10 family transcriptional regulator</fullName>
    </submittedName>
</protein>
<dbReference type="InterPro" id="IPR007050">
    <property type="entry name" value="HTH_bacterioopsin"/>
</dbReference>
<gene>
    <name evidence="4" type="ORF">AArcSl_2680</name>
</gene>
<dbReference type="AlphaFoldDB" id="A0A343TMH6"/>